<gene>
    <name evidence="4" type="ORF">MSAN_00561300</name>
</gene>
<feature type="chain" id="PRO_5034273904" evidence="2">
    <location>
        <begin position="19"/>
        <end position="585"/>
    </location>
</feature>
<organism evidence="4 5">
    <name type="scientific">Mycena sanguinolenta</name>
    <dbReference type="NCBI Taxonomy" id="230812"/>
    <lineage>
        <taxon>Eukaryota</taxon>
        <taxon>Fungi</taxon>
        <taxon>Dikarya</taxon>
        <taxon>Basidiomycota</taxon>
        <taxon>Agaricomycotina</taxon>
        <taxon>Agaricomycetes</taxon>
        <taxon>Agaricomycetidae</taxon>
        <taxon>Agaricales</taxon>
        <taxon>Marasmiineae</taxon>
        <taxon>Mycenaceae</taxon>
        <taxon>Mycena</taxon>
    </lineage>
</organism>
<dbReference type="AlphaFoldDB" id="A0A8H7DJE9"/>
<evidence type="ECO:0000313" key="4">
    <source>
        <dbReference type="EMBL" id="KAF7373511.1"/>
    </source>
</evidence>
<dbReference type="InterPro" id="IPR012338">
    <property type="entry name" value="Beta-lactam/transpept-like"/>
</dbReference>
<dbReference type="SUPFAM" id="SSF56601">
    <property type="entry name" value="beta-lactamase/transpeptidase-like"/>
    <property type="match status" value="1"/>
</dbReference>
<proteinExistence type="inferred from homology"/>
<evidence type="ECO:0000256" key="2">
    <source>
        <dbReference type="SAM" id="SignalP"/>
    </source>
</evidence>
<dbReference type="InterPro" id="IPR001466">
    <property type="entry name" value="Beta-lactam-related"/>
</dbReference>
<keyword evidence="2" id="KW-0732">Signal</keyword>
<accession>A0A8H7DJE9</accession>
<dbReference type="EMBL" id="JACAZH010000003">
    <property type="protein sequence ID" value="KAF7373511.1"/>
    <property type="molecule type" value="Genomic_DNA"/>
</dbReference>
<evidence type="ECO:0000259" key="3">
    <source>
        <dbReference type="Pfam" id="PF00144"/>
    </source>
</evidence>
<dbReference type="OrthoDB" id="5946976at2759"/>
<dbReference type="Pfam" id="PF00144">
    <property type="entry name" value="Beta-lactamase"/>
    <property type="match status" value="1"/>
</dbReference>
<evidence type="ECO:0000313" key="5">
    <source>
        <dbReference type="Proteomes" id="UP000623467"/>
    </source>
</evidence>
<comment type="similarity">
    <text evidence="1">Belongs to the peptidase S12 family.</text>
</comment>
<comment type="caution">
    <text evidence="4">The sequence shown here is derived from an EMBL/GenBank/DDBJ whole genome shotgun (WGS) entry which is preliminary data.</text>
</comment>
<dbReference type="PANTHER" id="PTHR46825">
    <property type="entry name" value="D-ALANYL-D-ALANINE-CARBOXYPEPTIDASE/ENDOPEPTIDASE AMPH"/>
    <property type="match status" value="1"/>
</dbReference>
<feature type="signal peptide" evidence="2">
    <location>
        <begin position="1"/>
        <end position="18"/>
    </location>
</feature>
<keyword evidence="5" id="KW-1185">Reference proteome</keyword>
<sequence length="585" mass="62896">MRLLFPLAFAQLLCFATALNNGTILTPEIDTFVANILADWNSSAGVAVAVVRQDGQGGWLVETKGYGTAKADGTPVTPDTLFAIGSESKLFDISATGLLISNQSLTPPIDWTTKIGSIIPEWELMDPIASNGSSIIDLMSHKTGMPRHDLSLGISDTALDIIKRMKYLKPSAEFRSKFQYNNLMYTTLSYLPTALLPSKPTFAQYVHDNILEPLGMNSTTYSFQVANATNRLADGFGREGDTSMNPITQPSHSMPFWLQAGGTDGTTVVSGPGGVITSINDFSIWLKMLISNGLNPATNATVIPADVLATVTSGITVWPFTLPYPEVSVGTYGGAQYGSSYRGHDLIEHGGDVQGFHSMVTRFPYEGAGVAILINDDLYYLRDVIRYRIIDELFGLDPVDWNTRQDGLLYQIAVETAEGTAAAVSTPRSANATAPTGGFSSLVGNYSNPGYTSFELCLIVPPPSNASEACTTLVNTLNSSFPAQIDYTVPTLAFTWDRTGQYVKLAHFDGNVFNMTGWTGMPTGNASSPVWAYDAGFTGTQVEFGVSTDGTTGFGFENGLWGAQDCPDPQGNTAEERAEVWFTKA</sequence>
<name>A0A8H7DJE9_9AGAR</name>
<dbReference type="Proteomes" id="UP000623467">
    <property type="component" value="Unassembled WGS sequence"/>
</dbReference>
<reference evidence="4" key="1">
    <citation type="submission" date="2020-05" db="EMBL/GenBank/DDBJ databases">
        <title>Mycena genomes resolve the evolution of fungal bioluminescence.</title>
        <authorList>
            <person name="Tsai I.J."/>
        </authorList>
    </citation>
    <scope>NUCLEOTIDE SEQUENCE</scope>
    <source>
        <strain evidence="4">160909Yilan</strain>
    </source>
</reference>
<evidence type="ECO:0000256" key="1">
    <source>
        <dbReference type="ARBA" id="ARBA00038215"/>
    </source>
</evidence>
<feature type="domain" description="Beta-lactamase-related" evidence="3">
    <location>
        <begin position="43"/>
        <end position="378"/>
    </location>
</feature>
<dbReference type="PANTHER" id="PTHR46825:SF15">
    <property type="entry name" value="BETA-LACTAMASE-RELATED DOMAIN-CONTAINING PROTEIN"/>
    <property type="match status" value="1"/>
</dbReference>
<dbReference type="Gene3D" id="3.40.710.10">
    <property type="entry name" value="DD-peptidase/beta-lactamase superfamily"/>
    <property type="match status" value="1"/>
</dbReference>
<dbReference type="InterPro" id="IPR050491">
    <property type="entry name" value="AmpC-like"/>
</dbReference>
<protein>
    <submittedName>
        <fullName evidence="4">Beta-lactamase domain-containing protein</fullName>
    </submittedName>
</protein>